<protein>
    <submittedName>
        <fullName evidence="4">Uncharacterized protein</fullName>
    </submittedName>
</protein>
<evidence type="ECO:0000313" key="4">
    <source>
        <dbReference type="EMBL" id="KAI7733413.1"/>
    </source>
</evidence>
<dbReference type="AlphaFoldDB" id="A0AAD5C0Z8"/>
<dbReference type="GO" id="GO:0005634">
    <property type="term" value="C:nucleus"/>
    <property type="evidence" value="ECO:0007669"/>
    <property type="project" value="UniProtKB-SubCell"/>
</dbReference>
<reference evidence="4" key="1">
    <citation type="submission" date="2022-06" db="EMBL/GenBank/DDBJ databases">
        <title>Uncovering the hologenomic basis of an extraordinary plant invasion.</title>
        <authorList>
            <person name="Bieker V.C."/>
            <person name="Martin M.D."/>
            <person name="Gilbert T."/>
            <person name="Hodgins K."/>
            <person name="Battlay P."/>
            <person name="Petersen B."/>
            <person name="Wilson J."/>
        </authorList>
    </citation>
    <scope>NUCLEOTIDE SEQUENCE</scope>
    <source>
        <strain evidence="4">AA19_3_7</strain>
        <tissue evidence="4">Leaf</tissue>
    </source>
</reference>
<comment type="subcellular location">
    <subcellularLocation>
        <location evidence="1">Nucleus</location>
    </subcellularLocation>
</comment>
<keyword evidence="5" id="KW-1185">Reference proteome</keyword>
<sequence length="200" mass="22584">MNNLRSTDETRFMRIIKEEECNSSSSSSIGNNSDDDDNDDGDDAQSPYRFDHENNNKISTGSLDDAIQAIEKALPIRRGISTFYDGKSKSFTCLANMWHSSTPSINDIAKPENAFDRKRRTLLASTLLSHKNKNRAFQLSNINMGRISKKPKTATFHFASEKEDTDIQNPNLSSMRSFSMVNLHRCSSRFGLKSTEIENC</sequence>
<gene>
    <name evidence="4" type="ORF">M8C21_023279</name>
</gene>
<dbReference type="EMBL" id="JAMZMK010010006">
    <property type="protein sequence ID" value="KAI7733413.1"/>
    <property type="molecule type" value="Genomic_DNA"/>
</dbReference>
<accession>A0AAD5C0Z8</accession>
<comment type="caution">
    <text evidence="4">The sequence shown here is derived from an EMBL/GenBank/DDBJ whole genome shotgun (WGS) entry which is preliminary data.</text>
</comment>
<dbReference type="Proteomes" id="UP001206925">
    <property type="component" value="Unassembled WGS sequence"/>
</dbReference>
<evidence type="ECO:0000256" key="2">
    <source>
        <dbReference type="ARBA" id="ARBA00023242"/>
    </source>
</evidence>
<proteinExistence type="predicted"/>
<feature type="region of interest" description="Disordered" evidence="3">
    <location>
        <begin position="18"/>
        <end position="60"/>
    </location>
</feature>
<organism evidence="4 5">
    <name type="scientific">Ambrosia artemisiifolia</name>
    <name type="common">Common ragweed</name>
    <dbReference type="NCBI Taxonomy" id="4212"/>
    <lineage>
        <taxon>Eukaryota</taxon>
        <taxon>Viridiplantae</taxon>
        <taxon>Streptophyta</taxon>
        <taxon>Embryophyta</taxon>
        <taxon>Tracheophyta</taxon>
        <taxon>Spermatophyta</taxon>
        <taxon>Magnoliopsida</taxon>
        <taxon>eudicotyledons</taxon>
        <taxon>Gunneridae</taxon>
        <taxon>Pentapetalae</taxon>
        <taxon>asterids</taxon>
        <taxon>campanulids</taxon>
        <taxon>Asterales</taxon>
        <taxon>Asteraceae</taxon>
        <taxon>Asteroideae</taxon>
        <taxon>Heliantheae alliance</taxon>
        <taxon>Heliantheae</taxon>
        <taxon>Ambrosia</taxon>
    </lineage>
</organism>
<dbReference type="InterPro" id="IPR051992">
    <property type="entry name" value="OxStress_Response_Reg"/>
</dbReference>
<feature type="compositionally biased region" description="Low complexity" evidence="3">
    <location>
        <begin position="22"/>
        <end position="32"/>
    </location>
</feature>
<keyword evidence="2" id="KW-0539">Nucleus</keyword>
<evidence type="ECO:0000313" key="5">
    <source>
        <dbReference type="Proteomes" id="UP001206925"/>
    </source>
</evidence>
<feature type="compositionally biased region" description="Acidic residues" evidence="3">
    <location>
        <begin position="33"/>
        <end position="43"/>
    </location>
</feature>
<evidence type="ECO:0000256" key="3">
    <source>
        <dbReference type="SAM" id="MobiDB-lite"/>
    </source>
</evidence>
<dbReference type="PANTHER" id="PTHR33172:SF94">
    <property type="match status" value="1"/>
</dbReference>
<evidence type="ECO:0000256" key="1">
    <source>
        <dbReference type="ARBA" id="ARBA00004123"/>
    </source>
</evidence>
<dbReference type="GO" id="GO:0006950">
    <property type="term" value="P:response to stress"/>
    <property type="evidence" value="ECO:0007669"/>
    <property type="project" value="UniProtKB-ARBA"/>
</dbReference>
<name>A0AAD5C0Z8_AMBAR</name>
<dbReference type="PANTHER" id="PTHR33172">
    <property type="entry name" value="OS08G0516900 PROTEIN"/>
    <property type="match status" value="1"/>
</dbReference>